<reference evidence="3 4" key="2">
    <citation type="submission" date="2016-08" db="EMBL/GenBank/DDBJ databases">
        <title>Pervasive Adenine N6-methylation of Active Genes in Fungi.</title>
        <authorList>
            <consortium name="DOE Joint Genome Institute"/>
            <person name="Mondo S.J."/>
            <person name="Dannebaum R.O."/>
            <person name="Kuo R.C."/>
            <person name="Labutti K."/>
            <person name="Haridas S."/>
            <person name="Kuo A."/>
            <person name="Salamov A."/>
            <person name="Ahrendt S.R."/>
            <person name="Lipzen A."/>
            <person name="Sullivan W."/>
            <person name="Andreopoulos W.B."/>
            <person name="Clum A."/>
            <person name="Lindquist E."/>
            <person name="Daum C."/>
            <person name="Ramamoorthy G.K."/>
            <person name="Gryganskyi A."/>
            <person name="Culley D."/>
            <person name="Magnuson J.K."/>
            <person name="James T.Y."/>
            <person name="O'Malley M.A."/>
            <person name="Stajich J.E."/>
            <person name="Spatafora J.W."/>
            <person name="Visel A."/>
            <person name="Grigoriev I.V."/>
        </authorList>
    </citation>
    <scope>NUCLEOTIDE SEQUENCE [LARGE SCALE GENOMIC DNA]</scope>
    <source>
        <strain evidence="3 4">S4</strain>
    </source>
</reference>
<dbReference type="GO" id="GO:0000136">
    <property type="term" value="C:mannan polymerase complex"/>
    <property type="evidence" value="ECO:0007669"/>
    <property type="project" value="TreeGrafter"/>
</dbReference>
<comment type="similarity">
    <text evidence="1">Belongs to the glycosyltransferase 32 family.</text>
</comment>
<dbReference type="EMBL" id="MCFG01000351">
    <property type="protein sequence ID" value="ORX75544.1"/>
    <property type="molecule type" value="Genomic_DNA"/>
</dbReference>
<dbReference type="GO" id="GO:0006487">
    <property type="term" value="P:protein N-linked glycosylation"/>
    <property type="evidence" value="ECO:0007669"/>
    <property type="project" value="TreeGrafter"/>
</dbReference>
<dbReference type="AlphaFoldDB" id="A0A1Y1WQZ3"/>
<name>A0A1Y1WQZ3_9FUNG</name>
<dbReference type="InterPro" id="IPR039367">
    <property type="entry name" value="Och1-like"/>
</dbReference>
<evidence type="ECO:0000313" key="4">
    <source>
        <dbReference type="Proteomes" id="UP000193944"/>
    </source>
</evidence>
<dbReference type="Proteomes" id="UP000193944">
    <property type="component" value="Unassembled WGS sequence"/>
</dbReference>
<evidence type="ECO:0008006" key="5">
    <source>
        <dbReference type="Google" id="ProtNLM"/>
    </source>
</evidence>
<proteinExistence type="inferred from homology"/>
<dbReference type="SUPFAM" id="SSF53448">
    <property type="entry name" value="Nucleotide-diphospho-sugar transferases"/>
    <property type="match status" value="1"/>
</dbReference>
<sequence>MEKSLLQKILFIFGLFTLFLPIVSALDDDTGIELDGDVNIEMEGDTEIENNKFKDEEDRIRNLKMPHVDDKKEKIIEKIEIPKIIHQYVRSKDSISEHTQKNINSWKSLNSDWEHKLYDFDDIKNFMETHHSKVIDLWNVLEFEEKIHMWKYAILETFGGVYADADCYCVKPINQWIEKYNKSNILIGLDYLYIPDKILTEKKLTDSIEFNVKTIVSAPGHEILSNMAFYIHRFRVLGTLKIMEIDPDYKKKGRIYFSVGEALWTESVFNYLIENNVILKDIVEGGLVKDVAVLPPNSFSYEANNLSDLPDDALSVYFPEKSKTVKEKNDYII</sequence>
<keyword evidence="4" id="KW-1185">Reference proteome</keyword>
<feature type="chain" id="PRO_5012734034" description="Glycosyltransferase family 32 protein" evidence="2">
    <location>
        <begin position="26"/>
        <end position="333"/>
    </location>
</feature>
<dbReference type="InterPro" id="IPR007577">
    <property type="entry name" value="GlycoTrfase_DXD_sugar-bd_CS"/>
</dbReference>
<evidence type="ECO:0000256" key="2">
    <source>
        <dbReference type="SAM" id="SignalP"/>
    </source>
</evidence>
<dbReference type="InterPro" id="IPR029044">
    <property type="entry name" value="Nucleotide-diphossugar_trans"/>
</dbReference>
<evidence type="ECO:0000256" key="1">
    <source>
        <dbReference type="ARBA" id="ARBA00009003"/>
    </source>
</evidence>
<gene>
    <name evidence="3" type="ORF">BCR32DRAFT_296840</name>
</gene>
<dbReference type="OrthoDB" id="409543at2759"/>
<dbReference type="Pfam" id="PF04488">
    <property type="entry name" value="Gly_transf_sug"/>
    <property type="match status" value="1"/>
</dbReference>
<comment type="caution">
    <text evidence="3">The sequence shown here is derived from an EMBL/GenBank/DDBJ whole genome shotgun (WGS) entry which is preliminary data.</text>
</comment>
<organism evidence="3 4">
    <name type="scientific">Anaeromyces robustus</name>
    <dbReference type="NCBI Taxonomy" id="1754192"/>
    <lineage>
        <taxon>Eukaryota</taxon>
        <taxon>Fungi</taxon>
        <taxon>Fungi incertae sedis</taxon>
        <taxon>Chytridiomycota</taxon>
        <taxon>Chytridiomycota incertae sedis</taxon>
        <taxon>Neocallimastigomycetes</taxon>
        <taxon>Neocallimastigales</taxon>
        <taxon>Neocallimastigaceae</taxon>
        <taxon>Anaeromyces</taxon>
    </lineage>
</organism>
<protein>
    <recommendedName>
        <fullName evidence="5">Glycosyltransferase family 32 protein</fullName>
    </recommendedName>
</protein>
<reference evidence="3 4" key="1">
    <citation type="submission" date="2016-08" db="EMBL/GenBank/DDBJ databases">
        <title>A Parts List for Fungal Cellulosomes Revealed by Comparative Genomics.</title>
        <authorList>
            <consortium name="DOE Joint Genome Institute"/>
            <person name="Haitjema C.H."/>
            <person name="Gilmore S.P."/>
            <person name="Henske J.K."/>
            <person name="Solomon K.V."/>
            <person name="De Groot R."/>
            <person name="Kuo A."/>
            <person name="Mondo S.J."/>
            <person name="Salamov A.A."/>
            <person name="Labutti K."/>
            <person name="Zhao Z."/>
            <person name="Chiniquy J."/>
            <person name="Barry K."/>
            <person name="Brewer H.M."/>
            <person name="Purvine S.O."/>
            <person name="Wright A.T."/>
            <person name="Boxma B."/>
            <person name="Van Alen T."/>
            <person name="Hackstein J.H."/>
            <person name="Baker S.E."/>
            <person name="Grigoriev I.V."/>
            <person name="O'Malley M.A."/>
        </authorList>
    </citation>
    <scope>NUCLEOTIDE SEQUENCE [LARGE SCALE GENOMIC DNA]</scope>
    <source>
        <strain evidence="3 4">S4</strain>
    </source>
</reference>
<dbReference type="PANTHER" id="PTHR31834:SF1">
    <property type="entry name" value="INITIATION-SPECIFIC ALPHA-1,6-MANNOSYLTRANSFERASE"/>
    <property type="match status" value="1"/>
</dbReference>
<accession>A0A1Y1WQZ3</accession>
<dbReference type="GO" id="GO:0000009">
    <property type="term" value="F:alpha-1,6-mannosyltransferase activity"/>
    <property type="evidence" value="ECO:0007669"/>
    <property type="project" value="InterPro"/>
</dbReference>
<keyword evidence="2" id="KW-0732">Signal</keyword>
<dbReference type="Gene3D" id="3.90.550.20">
    <property type="match status" value="1"/>
</dbReference>
<evidence type="ECO:0000313" key="3">
    <source>
        <dbReference type="EMBL" id="ORX75544.1"/>
    </source>
</evidence>
<dbReference type="PANTHER" id="PTHR31834">
    <property type="entry name" value="INITIATION-SPECIFIC ALPHA-1,6-MANNOSYLTRANSFERASE"/>
    <property type="match status" value="1"/>
</dbReference>
<feature type="signal peptide" evidence="2">
    <location>
        <begin position="1"/>
        <end position="25"/>
    </location>
</feature>